<evidence type="ECO:0000313" key="3">
    <source>
        <dbReference type="Proteomes" id="UP001597097"/>
    </source>
</evidence>
<evidence type="ECO:0008006" key="4">
    <source>
        <dbReference type="Google" id="ProtNLM"/>
    </source>
</evidence>
<dbReference type="EMBL" id="JBHUCM010000038">
    <property type="protein sequence ID" value="MFD1543287.1"/>
    <property type="molecule type" value="Genomic_DNA"/>
</dbReference>
<comment type="caution">
    <text evidence="2">The sequence shown here is derived from an EMBL/GenBank/DDBJ whole genome shotgun (WGS) entry which is preliminary data.</text>
</comment>
<feature type="chain" id="PRO_5046126020" description="WD40 repeat domain-containing protein" evidence="1">
    <location>
        <begin position="29"/>
        <end position="207"/>
    </location>
</feature>
<accession>A0ABW4GKN1</accession>
<sequence length="207" mass="22127">MRLHLRALVGLATLAGAFLLSTPLPAQAALTTAGTYRGEGDDVVRIPATSKPSIVKLTHQGESNFAVWTLTTSGKQVDLLANTIGDYRGTAAFNVNGTNKIRSLSVTADGAWTLQVLPISKARYWAIKAKGSGSDVLRLTTASKGLRRLTIRHSGESNFAVWALDDRGQYLNLLVNKIGTYKGRVVLPSGTRYATITADGAWTISRG</sequence>
<reference evidence="3" key="1">
    <citation type="journal article" date="2019" name="Int. J. Syst. Evol. Microbiol.">
        <title>The Global Catalogue of Microorganisms (GCM) 10K type strain sequencing project: providing services to taxonomists for standard genome sequencing and annotation.</title>
        <authorList>
            <consortium name="The Broad Institute Genomics Platform"/>
            <consortium name="The Broad Institute Genome Sequencing Center for Infectious Disease"/>
            <person name="Wu L."/>
            <person name="Ma J."/>
        </authorList>
    </citation>
    <scope>NUCLEOTIDE SEQUENCE [LARGE SCALE GENOMIC DNA]</scope>
    <source>
        <strain evidence="3">CGMCC 1.15399</strain>
    </source>
</reference>
<keyword evidence="1" id="KW-0732">Signal</keyword>
<dbReference type="Proteomes" id="UP001597097">
    <property type="component" value="Unassembled WGS sequence"/>
</dbReference>
<name>A0ABW4GKN1_9ACTN</name>
<feature type="signal peptide" evidence="1">
    <location>
        <begin position="1"/>
        <end position="28"/>
    </location>
</feature>
<protein>
    <recommendedName>
        <fullName evidence="4">WD40 repeat domain-containing protein</fullName>
    </recommendedName>
</protein>
<evidence type="ECO:0000313" key="2">
    <source>
        <dbReference type="EMBL" id="MFD1543287.1"/>
    </source>
</evidence>
<organism evidence="2 3">
    <name type="scientific">Nonomuraea guangzhouensis</name>
    <dbReference type="NCBI Taxonomy" id="1291555"/>
    <lineage>
        <taxon>Bacteria</taxon>
        <taxon>Bacillati</taxon>
        <taxon>Actinomycetota</taxon>
        <taxon>Actinomycetes</taxon>
        <taxon>Streptosporangiales</taxon>
        <taxon>Streptosporangiaceae</taxon>
        <taxon>Nonomuraea</taxon>
    </lineage>
</organism>
<gene>
    <name evidence="2" type="ORF">ACFSJ0_40000</name>
</gene>
<evidence type="ECO:0000256" key="1">
    <source>
        <dbReference type="SAM" id="SignalP"/>
    </source>
</evidence>
<dbReference type="RefSeq" id="WP_219536157.1">
    <property type="nucleotide sequence ID" value="NZ_JAHKRM010000028.1"/>
</dbReference>
<proteinExistence type="predicted"/>
<keyword evidence="3" id="KW-1185">Reference proteome</keyword>